<name>A0AA97FCD3_9EURY</name>
<dbReference type="PROSITE" id="PS50903">
    <property type="entry name" value="RUBREDOXIN_LIKE"/>
    <property type="match status" value="1"/>
</dbReference>
<dbReference type="PANTHER" id="PTHR35113:SF1">
    <property type="entry name" value="FERREDOXIN-THIOREDOXIN REDUCTASE CATALYTIC CHAIN, CHLOROPLASTIC"/>
    <property type="match status" value="1"/>
</dbReference>
<evidence type="ECO:0000256" key="8">
    <source>
        <dbReference type="ARBA" id="ARBA00023004"/>
    </source>
</evidence>
<dbReference type="PANTHER" id="PTHR35113">
    <property type="entry name" value="FERREDOXIN-THIOREDOXIN REDUCTASE CATALYTIC CHAIN, CHLOROPLASTIC"/>
    <property type="match status" value="1"/>
</dbReference>
<dbReference type="GeneID" id="85229302"/>
<dbReference type="AlphaFoldDB" id="A0AA97FCD3"/>
<dbReference type="EC" id="1.8.7.2" evidence="4"/>
<keyword evidence="7" id="KW-0560">Oxidoreductase</keyword>
<dbReference type="RefSeq" id="WP_317137487.1">
    <property type="nucleotide sequence ID" value="NZ_CP043875.1"/>
</dbReference>
<evidence type="ECO:0000256" key="3">
    <source>
        <dbReference type="ARBA" id="ARBA00007941"/>
    </source>
</evidence>
<feature type="domain" description="Rubredoxin-like" evidence="14">
    <location>
        <begin position="131"/>
        <end position="165"/>
    </location>
</feature>
<reference evidence="15 16" key="1">
    <citation type="submission" date="2019-09" db="EMBL/GenBank/DDBJ databases">
        <title>The complete genome of Methanoplanus sp. FWC-SCC4.</title>
        <authorList>
            <person name="Chen S.-C."/>
            <person name="Zhou Y.-Z."/>
            <person name="Lai M.-C."/>
        </authorList>
    </citation>
    <scope>NUCLEOTIDE SEQUENCE [LARGE SCALE GENOMIC DNA]</scope>
    <source>
        <strain evidence="15 16">FWC-SCC4</strain>
    </source>
</reference>
<evidence type="ECO:0000256" key="13">
    <source>
        <dbReference type="ARBA" id="ARBA00048150"/>
    </source>
</evidence>
<dbReference type="EMBL" id="CP043875">
    <property type="protein sequence ID" value="WOF15917.1"/>
    <property type="molecule type" value="Genomic_DNA"/>
</dbReference>
<evidence type="ECO:0000256" key="9">
    <source>
        <dbReference type="ARBA" id="ARBA00023014"/>
    </source>
</evidence>
<dbReference type="SUPFAM" id="SSF57662">
    <property type="entry name" value="Ferredoxin thioredoxin reductase (FTR), catalytic beta chain"/>
    <property type="match status" value="1"/>
</dbReference>
<dbReference type="Proteomes" id="UP001301797">
    <property type="component" value="Chromosome"/>
</dbReference>
<protein>
    <recommendedName>
        <fullName evidence="4">ferredoxin:thioredoxin reductase</fullName>
        <ecNumber evidence="4">1.8.7.2</ecNumber>
    </recommendedName>
    <alternativeName>
        <fullName evidence="12">Ferredoxin-thioredoxin reductase subunit B</fullName>
    </alternativeName>
</protein>
<keyword evidence="9" id="KW-0411">Iron-sulfur</keyword>
<evidence type="ECO:0000256" key="6">
    <source>
        <dbReference type="ARBA" id="ARBA00022723"/>
    </source>
</evidence>
<comment type="catalytic activity">
    <reaction evidence="13">
        <text>[thioredoxin]-disulfide + 2 reduced [2Fe-2S]-[ferredoxin] + 2 H(+) = [thioredoxin]-dithiol + 2 oxidized [2Fe-2S]-[ferredoxin]</text>
        <dbReference type="Rhea" id="RHEA:42336"/>
        <dbReference type="Rhea" id="RHEA-COMP:10000"/>
        <dbReference type="Rhea" id="RHEA-COMP:10001"/>
        <dbReference type="Rhea" id="RHEA-COMP:10698"/>
        <dbReference type="Rhea" id="RHEA-COMP:10700"/>
        <dbReference type="ChEBI" id="CHEBI:15378"/>
        <dbReference type="ChEBI" id="CHEBI:29950"/>
        <dbReference type="ChEBI" id="CHEBI:33737"/>
        <dbReference type="ChEBI" id="CHEBI:33738"/>
        <dbReference type="ChEBI" id="CHEBI:50058"/>
        <dbReference type="EC" id="1.8.7.2"/>
    </reaction>
</comment>
<evidence type="ECO:0000313" key="15">
    <source>
        <dbReference type="EMBL" id="WOF15917.1"/>
    </source>
</evidence>
<comment type="similarity">
    <text evidence="3">Belongs to the ferredoxin thioredoxin reductase beta subunit family.</text>
</comment>
<keyword evidence="10" id="KW-1015">Disulfide bond</keyword>
<evidence type="ECO:0000313" key="16">
    <source>
        <dbReference type="Proteomes" id="UP001301797"/>
    </source>
</evidence>
<evidence type="ECO:0000256" key="1">
    <source>
        <dbReference type="ARBA" id="ARBA00001966"/>
    </source>
</evidence>
<evidence type="ECO:0000256" key="2">
    <source>
        <dbReference type="ARBA" id="ARBA00003945"/>
    </source>
</evidence>
<dbReference type="Gene3D" id="2.20.28.10">
    <property type="match status" value="1"/>
</dbReference>
<evidence type="ECO:0000256" key="4">
    <source>
        <dbReference type="ARBA" id="ARBA00012358"/>
    </source>
</evidence>
<accession>A0AA97FCD3</accession>
<keyword evidence="6" id="KW-0479">Metal-binding</keyword>
<dbReference type="GO" id="GO:0051539">
    <property type="term" value="F:4 iron, 4 sulfur cluster binding"/>
    <property type="evidence" value="ECO:0007669"/>
    <property type="project" value="UniProtKB-KW"/>
</dbReference>
<keyword evidence="8" id="KW-0408">Iron</keyword>
<evidence type="ECO:0000256" key="11">
    <source>
        <dbReference type="ARBA" id="ARBA00026011"/>
    </source>
</evidence>
<evidence type="ECO:0000256" key="7">
    <source>
        <dbReference type="ARBA" id="ARBA00023002"/>
    </source>
</evidence>
<evidence type="ECO:0000259" key="14">
    <source>
        <dbReference type="PROSITE" id="PS50903"/>
    </source>
</evidence>
<dbReference type="InterPro" id="IPR004209">
    <property type="entry name" value="FTR_bsu"/>
</dbReference>
<organism evidence="15 16">
    <name type="scientific">Methanochimaera problematica</name>
    <dbReference type="NCBI Taxonomy" id="2609417"/>
    <lineage>
        <taxon>Archaea</taxon>
        <taxon>Methanobacteriati</taxon>
        <taxon>Methanobacteriota</taxon>
        <taxon>Stenosarchaea group</taxon>
        <taxon>Methanomicrobia</taxon>
        <taxon>Methanomicrobiales</taxon>
        <taxon>Methanomicrobiaceae</taxon>
        <taxon>Methanochimaera</taxon>
    </lineage>
</organism>
<comment type="subunit">
    <text evidence="11">Heterodimer of subunit A (variable subunit) and subunit B (catalytic subunit). Heterodimeric FTR forms a complex with ferredoxin and thioredoxin.</text>
</comment>
<dbReference type="InterPro" id="IPR024934">
    <property type="entry name" value="Rubredoxin-like_dom"/>
</dbReference>
<comment type="function">
    <text evidence="2">Catalytic subunit of the ferredoxin-thioredoxin reductase (FTR), which catalyzes the two-electron reduction of thioredoxins by the electrons provided by reduced ferredoxin.</text>
</comment>
<dbReference type="Pfam" id="PF21349">
    <property type="entry name" value="RUBY_RBDX"/>
    <property type="match status" value="1"/>
</dbReference>
<dbReference type="GO" id="GO:0005506">
    <property type="term" value="F:iron ion binding"/>
    <property type="evidence" value="ECO:0007669"/>
    <property type="project" value="InterPro"/>
</dbReference>
<keyword evidence="16" id="KW-1185">Reference proteome</keyword>
<dbReference type="KEGG" id="mefw:F1737_04000"/>
<dbReference type="InterPro" id="IPR048574">
    <property type="entry name" value="RUBY_RBDX"/>
</dbReference>
<dbReference type="Gene3D" id="3.90.460.10">
    <property type="entry name" value="Ferredoxin thioredoxin reductase catalytic beta subunit"/>
    <property type="match status" value="1"/>
</dbReference>
<dbReference type="GO" id="GO:0016730">
    <property type="term" value="F:oxidoreductase activity, acting on iron-sulfur proteins as donors"/>
    <property type="evidence" value="ECO:0007669"/>
    <property type="project" value="InterPro"/>
</dbReference>
<dbReference type="InterPro" id="IPR036644">
    <property type="entry name" value="FTR_bsu_sf"/>
</dbReference>
<evidence type="ECO:0000256" key="12">
    <source>
        <dbReference type="ARBA" id="ARBA00030295"/>
    </source>
</evidence>
<comment type="cofactor">
    <cofactor evidence="1">
        <name>[4Fe-4S] cluster</name>
        <dbReference type="ChEBI" id="CHEBI:49883"/>
    </cofactor>
</comment>
<evidence type="ECO:0000256" key="5">
    <source>
        <dbReference type="ARBA" id="ARBA00022485"/>
    </source>
</evidence>
<dbReference type="Pfam" id="PF02943">
    <property type="entry name" value="FeThRed_B"/>
    <property type="match status" value="1"/>
</dbReference>
<sequence>MTDYVPDEDTINTGYLNLNQETKKSGYFLNPDINYVKELVKGLLINKNRYGCNSCPCRLFIGDKADNKDIICPCDYRDDDISEFGCCYCALYVSKSVLSGEKDLIQIPDRRYAKKEENTDTGLIKTGNLPYPVFRCRVCGYLCSRKNPPEKCPICGASSENFEKYI</sequence>
<proteinExistence type="inferred from homology"/>
<gene>
    <name evidence="15" type="ORF">F1737_04000</name>
</gene>
<evidence type="ECO:0000256" key="10">
    <source>
        <dbReference type="ARBA" id="ARBA00023157"/>
    </source>
</evidence>
<dbReference type="SUPFAM" id="SSF57802">
    <property type="entry name" value="Rubredoxin-like"/>
    <property type="match status" value="1"/>
</dbReference>
<keyword evidence="5" id="KW-0004">4Fe-4S</keyword>